<proteinExistence type="predicted"/>
<keyword evidence="3" id="KW-0378">Hydrolase</keyword>
<dbReference type="SUPFAM" id="SSF102712">
    <property type="entry name" value="JAB1/MPN domain"/>
    <property type="match status" value="1"/>
</dbReference>
<dbReference type="Proteomes" id="UP000592294">
    <property type="component" value="Unassembled WGS sequence"/>
</dbReference>
<accession>A0A850RAC6</accession>
<dbReference type="GO" id="GO:0046872">
    <property type="term" value="F:metal ion binding"/>
    <property type="evidence" value="ECO:0007669"/>
    <property type="project" value="UniProtKB-KW"/>
</dbReference>
<keyword evidence="2" id="KW-0479">Metal-binding</keyword>
<name>A0A850RAC6_9GAMM</name>
<dbReference type="AlphaFoldDB" id="A0A850RAC6"/>
<dbReference type="GO" id="GO:0006508">
    <property type="term" value="P:proteolysis"/>
    <property type="evidence" value="ECO:0007669"/>
    <property type="project" value="UniProtKB-KW"/>
</dbReference>
<evidence type="ECO:0000256" key="3">
    <source>
        <dbReference type="ARBA" id="ARBA00022801"/>
    </source>
</evidence>
<evidence type="ECO:0000313" key="7">
    <source>
        <dbReference type="EMBL" id="NVZ08232.1"/>
    </source>
</evidence>
<evidence type="ECO:0000256" key="2">
    <source>
        <dbReference type="ARBA" id="ARBA00022723"/>
    </source>
</evidence>
<dbReference type="CDD" id="cd08071">
    <property type="entry name" value="MPN_DUF2466"/>
    <property type="match status" value="1"/>
</dbReference>
<gene>
    <name evidence="7" type="ORF">HW932_03030</name>
</gene>
<sequence length="136" mass="15500">MAIIERRLKVIPREAFQSPQDTQLYLRMRIGHLEYEVFGVMWLDVRHRLLAIEELFRGTIDGASVYPREVVKAALKHNAAAAIFYHNHPSADSRPSAADLQITQRLRQSLALVEIRVLDHIIVGETCTSLAERGEL</sequence>
<dbReference type="InterPro" id="IPR037518">
    <property type="entry name" value="MPN"/>
</dbReference>
<evidence type="ECO:0000259" key="6">
    <source>
        <dbReference type="PROSITE" id="PS50249"/>
    </source>
</evidence>
<dbReference type="Gene3D" id="3.40.140.10">
    <property type="entry name" value="Cytidine Deaminase, domain 2"/>
    <property type="match status" value="1"/>
</dbReference>
<keyword evidence="5" id="KW-0482">Metalloprotease</keyword>
<evidence type="ECO:0000256" key="5">
    <source>
        <dbReference type="ARBA" id="ARBA00023049"/>
    </source>
</evidence>
<dbReference type="InterPro" id="IPR025657">
    <property type="entry name" value="RadC_JAB"/>
</dbReference>
<protein>
    <recommendedName>
        <fullName evidence="6">MPN domain-containing protein</fullName>
    </recommendedName>
</protein>
<keyword evidence="4" id="KW-0862">Zinc</keyword>
<dbReference type="Pfam" id="PF04002">
    <property type="entry name" value="RadC"/>
    <property type="match status" value="1"/>
</dbReference>
<dbReference type="GO" id="GO:0008237">
    <property type="term" value="F:metallopeptidase activity"/>
    <property type="evidence" value="ECO:0007669"/>
    <property type="project" value="UniProtKB-KW"/>
</dbReference>
<feature type="domain" description="MPN" evidence="6">
    <location>
        <begin position="15"/>
        <end position="136"/>
    </location>
</feature>
<evidence type="ECO:0000256" key="1">
    <source>
        <dbReference type="ARBA" id="ARBA00022670"/>
    </source>
</evidence>
<dbReference type="PANTHER" id="PTHR30471">
    <property type="entry name" value="DNA REPAIR PROTEIN RADC"/>
    <property type="match status" value="1"/>
</dbReference>
<dbReference type="EMBL" id="JABZEO010000002">
    <property type="protein sequence ID" value="NVZ08232.1"/>
    <property type="molecule type" value="Genomic_DNA"/>
</dbReference>
<keyword evidence="1" id="KW-0645">Protease</keyword>
<evidence type="ECO:0000313" key="8">
    <source>
        <dbReference type="Proteomes" id="UP000592294"/>
    </source>
</evidence>
<reference evidence="7 8" key="1">
    <citation type="submission" date="2020-06" db="EMBL/GenBank/DDBJ databases">
        <title>Whole-genome sequence of Allochromatium humboldtianum DSM 21881, type strain.</title>
        <authorList>
            <person name="Kyndt J.A."/>
            <person name="Meyer T.E."/>
        </authorList>
    </citation>
    <scope>NUCLEOTIDE SEQUENCE [LARGE SCALE GENOMIC DNA]</scope>
    <source>
        <strain evidence="7 8">DSM 21881</strain>
    </source>
</reference>
<dbReference type="PANTHER" id="PTHR30471:SF3">
    <property type="entry name" value="UPF0758 PROTEIN YEES-RELATED"/>
    <property type="match status" value="1"/>
</dbReference>
<keyword evidence="8" id="KW-1185">Reference proteome</keyword>
<comment type="caution">
    <text evidence="7">The sequence shown here is derived from an EMBL/GenBank/DDBJ whole genome shotgun (WGS) entry which is preliminary data.</text>
</comment>
<dbReference type="InterPro" id="IPR001405">
    <property type="entry name" value="UPF0758"/>
</dbReference>
<evidence type="ECO:0000256" key="4">
    <source>
        <dbReference type="ARBA" id="ARBA00022833"/>
    </source>
</evidence>
<dbReference type="PROSITE" id="PS50249">
    <property type="entry name" value="MPN"/>
    <property type="match status" value="1"/>
</dbReference>
<organism evidence="7 8">
    <name type="scientific">Allochromatium humboldtianum</name>
    <dbReference type="NCBI Taxonomy" id="504901"/>
    <lineage>
        <taxon>Bacteria</taxon>
        <taxon>Pseudomonadati</taxon>
        <taxon>Pseudomonadota</taxon>
        <taxon>Gammaproteobacteria</taxon>
        <taxon>Chromatiales</taxon>
        <taxon>Chromatiaceae</taxon>
        <taxon>Allochromatium</taxon>
    </lineage>
</organism>